<comment type="caution">
    <text evidence="1">The sequence shown here is derived from an EMBL/GenBank/DDBJ whole genome shotgun (WGS) entry which is preliminary data.</text>
</comment>
<dbReference type="OrthoDB" id="5918022at2"/>
<evidence type="ECO:0000313" key="1">
    <source>
        <dbReference type="EMBL" id="TFF34942.1"/>
    </source>
</evidence>
<dbReference type="RefSeq" id="WP_133234216.1">
    <property type="nucleotide sequence ID" value="NZ_SOZE01000025.1"/>
</dbReference>
<gene>
    <name evidence="1" type="ORF">E2R66_20445</name>
</gene>
<accession>A0A4Y8S7P4</accession>
<dbReference type="AlphaFoldDB" id="A0A4Y8S7P4"/>
<keyword evidence="2" id="KW-1185">Reference proteome</keyword>
<proteinExistence type="predicted"/>
<evidence type="ECO:0008006" key="3">
    <source>
        <dbReference type="Google" id="ProtNLM"/>
    </source>
</evidence>
<reference evidence="1 2" key="1">
    <citation type="journal article" date="2017" name="Int. J. Syst. Evol. Microbiol.">
        <title>Mucilaginibacterpsychrotolerans sp. nov., isolated from peatlands.</title>
        <authorList>
            <person name="Deng Y."/>
            <person name="Shen L."/>
            <person name="Xu B."/>
            <person name="Liu Y."/>
            <person name="Gu Z."/>
            <person name="Liu H."/>
            <person name="Zhou Y."/>
        </authorList>
    </citation>
    <scope>NUCLEOTIDE SEQUENCE [LARGE SCALE GENOMIC DNA]</scope>
    <source>
        <strain evidence="1 2">NH7-4</strain>
    </source>
</reference>
<organism evidence="1 2">
    <name type="scientific">Mucilaginibacter psychrotolerans</name>
    <dbReference type="NCBI Taxonomy" id="1524096"/>
    <lineage>
        <taxon>Bacteria</taxon>
        <taxon>Pseudomonadati</taxon>
        <taxon>Bacteroidota</taxon>
        <taxon>Sphingobacteriia</taxon>
        <taxon>Sphingobacteriales</taxon>
        <taxon>Sphingobacteriaceae</taxon>
        <taxon>Mucilaginibacter</taxon>
    </lineage>
</organism>
<sequence length="122" mass="14244">MELNQHDEFKRNNFIKKLVSNSRAIISNQIALPLGVQKMKTIIYWIGQIAPIDNIDLDVFQEYMAQTANLPIGTERLTYNPEFLKQQDTQLDYLTTRYKDEIIDKCFEIIKNLSDGKNETES</sequence>
<protein>
    <recommendedName>
        <fullName evidence="3">DUF2489 domain-containing protein</fullName>
    </recommendedName>
</protein>
<dbReference type="EMBL" id="SOZE01000025">
    <property type="protein sequence ID" value="TFF34942.1"/>
    <property type="molecule type" value="Genomic_DNA"/>
</dbReference>
<name>A0A4Y8S7P4_9SPHI</name>
<dbReference type="Proteomes" id="UP000297540">
    <property type="component" value="Unassembled WGS sequence"/>
</dbReference>
<evidence type="ECO:0000313" key="2">
    <source>
        <dbReference type="Proteomes" id="UP000297540"/>
    </source>
</evidence>